<dbReference type="Proteomes" id="UP001202328">
    <property type="component" value="Unassembled WGS sequence"/>
</dbReference>
<dbReference type="SUPFAM" id="SSF46689">
    <property type="entry name" value="Homeodomain-like"/>
    <property type="match status" value="1"/>
</dbReference>
<sequence length="295" mass="33503">MAANFSTSVVRSNVNFHDDEEEEENENGVLIHDDEDELRRGPWTLDEDKLLVHYISCHGDRRWNHLAKSSGLKRTGKSCRLRWLNYLKPDVKRGNLTIEEQILIIQLQSKLGNRWSRIAKHLPGRTDNEIKNYWRTRVQKQERQRLKFDSNNMPAPFPDHAMGCFAPRITVDIMGDNCMTNNGGQAFTSNTAECTSATSSSVLNSTLSISTIFGDTSEHYKTQTTSNGVAEHDINDYAFPTALDCNYQMINDCGNVYDYMDALINLGSSISGCCHITEDNSLLDKQMAKNGLWKR</sequence>
<evidence type="ECO:0000256" key="3">
    <source>
        <dbReference type="ARBA" id="ARBA00023015"/>
    </source>
</evidence>
<dbReference type="PROSITE" id="PS51294">
    <property type="entry name" value="HTH_MYB"/>
    <property type="match status" value="2"/>
</dbReference>
<proteinExistence type="predicted"/>
<evidence type="ECO:0000256" key="2">
    <source>
        <dbReference type="ARBA" id="ARBA00022737"/>
    </source>
</evidence>
<dbReference type="Gene3D" id="1.10.10.60">
    <property type="entry name" value="Homeodomain-like"/>
    <property type="match status" value="2"/>
</dbReference>
<organism evidence="9 10">
    <name type="scientific">Papaver atlanticum</name>
    <dbReference type="NCBI Taxonomy" id="357466"/>
    <lineage>
        <taxon>Eukaryota</taxon>
        <taxon>Viridiplantae</taxon>
        <taxon>Streptophyta</taxon>
        <taxon>Embryophyta</taxon>
        <taxon>Tracheophyta</taxon>
        <taxon>Spermatophyta</taxon>
        <taxon>Magnoliopsida</taxon>
        <taxon>Ranunculales</taxon>
        <taxon>Papaveraceae</taxon>
        <taxon>Papaveroideae</taxon>
        <taxon>Papaver</taxon>
    </lineage>
</organism>
<feature type="domain" description="Myb-like" evidence="7">
    <location>
        <begin position="88"/>
        <end position="138"/>
    </location>
</feature>
<protein>
    <submittedName>
        <fullName evidence="9">Uncharacterized protein</fullName>
    </submittedName>
</protein>
<evidence type="ECO:0000256" key="5">
    <source>
        <dbReference type="ARBA" id="ARBA00023163"/>
    </source>
</evidence>
<keyword evidence="2" id="KW-0677">Repeat</keyword>
<evidence type="ECO:0000259" key="8">
    <source>
        <dbReference type="PROSITE" id="PS51294"/>
    </source>
</evidence>
<dbReference type="PROSITE" id="PS50090">
    <property type="entry name" value="MYB_LIKE"/>
    <property type="match status" value="2"/>
</dbReference>
<evidence type="ECO:0000259" key="7">
    <source>
        <dbReference type="PROSITE" id="PS50090"/>
    </source>
</evidence>
<dbReference type="EMBL" id="JAJJMB010008785">
    <property type="protein sequence ID" value="KAI3920768.1"/>
    <property type="molecule type" value="Genomic_DNA"/>
</dbReference>
<keyword evidence="3" id="KW-0805">Transcription regulation</keyword>
<dbReference type="InterPro" id="IPR044676">
    <property type="entry name" value="EOBI/EOBII-like_plant"/>
</dbReference>
<evidence type="ECO:0000256" key="4">
    <source>
        <dbReference type="ARBA" id="ARBA00023125"/>
    </source>
</evidence>
<feature type="domain" description="HTH myb-type" evidence="8">
    <location>
        <begin position="88"/>
        <end position="142"/>
    </location>
</feature>
<feature type="domain" description="HTH myb-type" evidence="8">
    <location>
        <begin position="35"/>
        <end position="87"/>
    </location>
</feature>
<name>A0AAD4SS13_9MAGN</name>
<dbReference type="FunFam" id="1.10.10.60:FF:000011">
    <property type="entry name" value="Myb transcription factor"/>
    <property type="match status" value="1"/>
</dbReference>
<evidence type="ECO:0000313" key="9">
    <source>
        <dbReference type="EMBL" id="KAI3920768.1"/>
    </source>
</evidence>
<dbReference type="Pfam" id="PF00249">
    <property type="entry name" value="Myb_DNA-binding"/>
    <property type="match status" value="2"/>
</dbReference>
<keyword evidence="6" id="KW-0539">Nucleus</keyword>
<dbReference type="PANTHER" id="PTHR45675:SF30">
    <property type="entry name" value="TRANSCRIPTION FACTOR MYB62"/>
    <property type="match status" value="1"/>
</dbReference>
<dbReference type="AlphaFoldDB" id="A0AAD4SS13"/>
<reference evidence="9" key="1">
    <citation type="submission" date="2022-04" db="EMBL/GenBank/DDBJ databases">
        <title>A functionally conserved STORR gene fusion in Papaver species that diverged 16.8 million years ago.</title>
        <authorList>
            <person name="Catania T."/>
        </authorList>
    </citation>
    <scope>NUCLEOTIDE SEQUENCE</scope>
    <source>
        <strain evidence="9">S-188037</strain>
    </source>
</reference>
<dbReference type="SMART" id="SM00717">
    <property type="entry name" value="SANT"/>
    <property type="match status" value="2"/>
</dbReference>
<keyword evidence="5" id="KW-0804">Transcription</keyword>
<gene>
    <name evidence="9" type="ORF">MKW98_005594</name>
</gene>
<comment type="subcellular location">
    <subcellularLocation>
        <location evidence="1">Nucleus</location>
    </subcellularLocation>
</comment>
<keyword evidence="4" id="KW-0238">DNA-binding</keyword>
<evidence type="ECO:0000256" key="1">
    <source>
        <dbReference type="ARBA" id="ARBA00004123"/>
    </source>
</evidence>
<evidence type="ECO:0000313" key="10">
    <source>
        <dbReference type="Proteomes" id="UP001202328"/>
    </source>
</evidence>
<dbReference type="GO" id="GO:0003700">
    <property type="term" value="F:DNA-binding transcription factor activity"/>
    <property type="evidence" value="ECO:0007669"/>
    <property type="project" value="InterPro"/>
</dbReference>
<dbReference type="InterPro" id="IPR001005">
    <property type="entry name" value="SANT/Myb"/>
</dbReference>
<dbReference type="InterPro" id="IPR009057">
    <property type="entry name" value="Homeodomain-like_sf"/>
</dbReference>
<dbReference type="CDD" id="cd00167">
    <property type="entry name" value="SANT"/>
    <property type="match status" value="2"/>
</dbReference>
<evidence type="ECO:0000256" key="6">
    <source>
        <dbReference type="ARBA" id="ARBA00023242"/>
    </source>
</evidence>
<dbReference type="GO" id="GO:0005634">
    <property type="term" value="C:nucleus"/>
    <property type="evidence" value="ECO:0007669"/>
    <property type="project" value="UniProtKB-SubCell"/>
</dbReference>
<comment type="caution">
    <text evidence="9">The sequence shown here is derived from an EMBL/GenBank/DDBJ whole genome shotgun (WGS) entry which is preliminary data.</text>
</comment>
<dbReference type="PANTHER" id="PTHR45675">
    <property type="entry name" value="MYB TRANSCRIPTION FACTOR-RELATED-RELATED"/>
    <property type="match status" value="1"/>
</dbReference>
<accession>A0AAD4SS13</accession>
<keyword evidence="10" id="KW-1185">Reference proteome</keyword>
<feature type="domain" description="Myb-like" evidence="7">
    <location>
        <begin position="35"/>
        <end position="87"/>
    </location>
</feature>
<dbReference type="InterPro" id="IPR017930">
    <property type="entry name" value="Myb_dom"/>
</dbReference>
<dbReference type="GO" id="GO:0043565">
    <property type="term" value="F:sequence-specific DNA binding"/>
    <property type="evidence" value="ECO:0007669"/>
    <property type="project" value="InterPro"/>
</dbReference>